<gene>
    <name evidence="1" type="ORF">AJ78_04961</name>
</gene>
<organism evidence="1 2">
    <name type="scientific">Emergomyces pasteurianus Ep9510</name>
    <dbReference type="NCBI Taxonomy" id="1447872"/>
    <lineage>
        <taxon>Eukaryota</taxon>
        <taxon>Fungi</taxon>
        <taxon>Dikarya</taxon>
        <taxon>Ascomycota</taxon>
        <taxon>Pezizomycotina</taxon>
        <taxon>Eurotiomycetes</taxon>
        <taxon>Eurotiomycetidae</taxon>
        <taxon>Onygenales</taxon>
        <taxon>Ajellomycetaceae</taxon>
        <taxon>Emergomyces</taxon>
    </lineage>
</organism>
<dbReference type="OrthoDB" id="5412996at2759"/>
<proteinExistence type="predicted"/>
<reference evidence="1 2" key="1">
    <citation type="submission" date="2015-07" db="EMBL/GenBank/DDBJ databases">
        <title>Emmonsia species relationships and genome sequence.</title>
        <authorList>
            <consortium name="The Broad Institute Genomics Platform"/>
            <person name="Cuomo C.A."/>
            <person name="Munoz J.F."/>
            <person name="Imamovic A."/>
            <person name="Priest M.E."/>
            <person name="Young S."/>
            <person name="Clay O.K."/>
            <person name="McEwen J.G."/>
        </authorList>
    </citation>
    <scope>NUCLEOTIDE SEQUENCE [LARGE SCALE GENOMIC DNA]</scope>
    <source>
        <strain evidence="1 2">UAMH 9510</strain>
    </source>
</reference>
<sequence>MTDNYLQHLETQRNAAAKDENDCRKKYIARCLFRQHYEQSESTEECVMLLCAEEQSNIEMFVCKKTQRMKETTLEMTNA</sequence>
<protein>
    <submittedName>
        <fullName evidence="1">Uncharacterized protein</fullName>
    </submittedName>
</protein>
<name>A0A1J9PFI3_9EURO</name>
<dbReference type="AlphaFoldDB" id="A0A1J9PFI3"/>
<comment type="caution">
    <text evidence="1">The sequence shown here is derived from an EMBL/GenBank/DDBJ whole genome shotgun (WGS) entry which is preliminary data.</text>
</comment>
<dbReference type="EMBL" id="LGRN01000202">
    <property type="protein sequence ID" value="OJD14706.1"/>
    <property type="molecule type" value="Genomic_DNA"/>
</dbReference>
<dbReference type="Proteomes" id="UP000182235">
    <property type="component" value="Unassembled WGS sequence"/>
</dbReference>
<evidence type="ECO:0000313" key="2">
    <source>
        <dbReference type="Proteomes" id="UP000182235"/>
    </source>
</evidence>
<keyword evidence="2" id="KW-1185">Reference proteome</keyword>
<dbReference type="VEuPathDB" id="FungiDB:AJ78_04961"/>
<accession>A0A1J9PFI3</accession>
<evidence type="ECO:0000313" key="1">
    <source>
        <dbReference type="EMBL" id="OJD14706.1"/>
    </source>
</evidence>